<feature type="region of interest" description="Disordered" evidence="1">
    <location>
        <begin position="64"/>
        <end position="96"/>
    </location>
</feature>
<name>A0ABD5SMS2_9EURY</name>
<accession>A0ABD5SMS2</accession>
<sequence>MTQQISTRGADGPAEEARAVAGYERNAPDHDFAFERGQQLSQLLETAGDVDELERKRDRCHYILSLRHGPSPRKQRNQVEYRGDGQPVGSPPPEVL</sequence>
<gene>
    <name evidence="2" type="ORF">ACFQE6_07090</name>
</gene>
<evidence type="ECO:0000313" key="2">
    <source>
        <dbReference type="EMBL" id="MFC6764793.1"/>
    </source>
</evidence>
<dbReference type="Proteomes" id="UP001596383">
    <property type="component" value="Unassembled WGS sequence"/>
</dbReference>
<keyword evidence="3" id="KW-1185">Reference proteome</keyword>
<comment type="caution">
    <text evidence="2">The sequence shown here is derived from an EMBL/GenBank/DDBJ whole genome shotgun (WGS) entry which is preliminary data.</text>
</comment>
<reference evidence="2 3" key="1">
    <citation type="journal article" date="2019" name="Int. J. Syst. Evol. Microbiol.">
        <title>The Global Catalogue of Microorganisms (GCM) 10K type strain sequencing project: providing services to taxonomists for standard genome sequencing and annotation.</title>
        <authorList>
            <consortium name="The Broad Institute Genomics Platform"/>
            <consortium name="The Broad Institute Genome Sequencing Center for Infectious Disease"/>
            <person name="Wu L."/>
            <person name="Ma J."/>
        </authorList>
    </citation>
    <scope>NUCLEOTIDE SEQUENCE [LARGE SCALE GENOMIC DNA]</scope>
    <source>
        <strain evidence="2 3">LMG 29247</strain>
    </source>
</reference>
<dbReference type="RefSeq" id="WP_273737848.1">
    <property type="nucleotide sequence ID" value="NZ_JAQIVI010000098.1"/>
</dbReference>
<dbReference type="AlphaFoldDB" id="A0ABD5SMS2"/>
<evidence type="ECO:0000256" key="1">
    <source>
        <dbReference type="SAM" id="MobiDB-lite"/>
    </source>
</evidence>
<protein>
    <submittedName>
        <fullName evidence="2">Uncharacterized protein</fullName>
    </submittedName>
</protein>
<dbReference type="EMBL" id="JBHSWV010000098">
    <property type="protein sequence ID" value="MFC6764793.1"/>
    <property type="molecule type" value="Genomic_DNA"/>
</dbReference>
<organism evidence="2 3">
    <name type="scientific">Natrinema soli</name>
    <dbReference type="NCBI Taxonomy" id="1930624"/>
    <lineage>
        <taxon>Archaea</taxon>
        <taxon>Methanobacteriati</taxon>
        <taxon>Methanobacteriota</taxon>
        <taxon>Stenosarchaea group</taxon>
        <taxon>Halobacteria</taxon>
        <taxon>Halobacteriales</taxon>
        <taxon>Natrialbaceae</taxon>
        <taxon>Natrinema</taxon>
    </lineage>
</organism>
<proteinExistence type="predicted"/>
<evidence type="ECO:0000313" key="3">
    <source>
        <dbReference type="Proteomes" id="UP001596383"/>
    </source>
</evidence>